<dbReference type="InterPro" id="IPR010177">
    <property type="entry name" value="Paired_CXXCH_1"/>
</dbReference>
<feature type="signal peptide" evidence="1">
    <location>
        <begin position="1"/>
        <end position="20"/>
    </location>
</feature>
<evidence type="ECO:0000313" key="4">
    <source>
        <dbReference type="Proteomes" id="UP000680714"/>
    </source>
</evidence>
<gene>
    <name evidence="3" type="ORF">KEC16_11870</name>
</gene>
<proteinExistence type="predicted"/>
<sequence length="122" mass="12801">MLALLLGLAFVASPVATAQAGEAGPSFPKAQGSCVDDPATMRRHHFDFLTHQRDDTLRAGIRGAKYSLKECVTCHASTAANGKPVPVNAPGQFCQSCHAYAAVTIDCFSCHATTPQTAEAKP</sequence>
<feature type="domain" description="Doubled CXXCH motif" evidence="2">
    <location>
        <begin position="69"/>
        <end position="100"/>
    </location>
</feature>
<feature type="chain" id="PRO_5045366691" evidence="1">
    <location>
        <begin position="21"/>
        <end position="122"/>
    </location>
</feature>
<protein>
    <submittedName>
        <fullName evidence="3">Hdr-like menaquinol oxidoreductase cytochrome c subunit</fullName>
    </submittedName>
</protein>
<dbReference type="SUPFAM" id="SSF48695">
    <property type="entry name" value="Multiheme cytochromes"/>
    <property type="match status" value="1"/>
</dbReference>
<dbReference type="Gene3D" id="3.90.10.10">
    <property type="entry name" value="Cytochrome C3"/>
    <property type="match status" value="1"/>
</dbReference>
<dbReference type="Pfam" id="PF09699">
    <property type="entry name" value="Paired_CXXCH_1"/>
    <property type="match status" value="1"/>
</dbReference>
<dbReference type="InterPro" id="IPR036280">
    <property type="entry name" value="Multihaem_cyt_sf"/>
</dbReference>
<organism evidence="3 4">
    <name type="scientific">Magnetospirillum sulfuroxidans</name>
    <dbReference type="NCBI Taxonomy" id="611300"/>
    <lineage>
        <taxon>Bacteria</taxon>
        <taxon>Pseudomonadati</taxon>
        <taxon>Pseudomonadota</taxon>
        <taxon>Alphaproteobacteria</taxon>
        <taxon>Rhodospirillales</taxon>
        <taxon>Rhodospirillaceae</taxon>
        <taxon>Magnetospirillum</taxon>
    </lineage>
</organism>
<name>A0ABS5IDA7_9PROT</name>
<evidence type="ECO:0000313" key="3">
    <source>
        <dbReference type="EMBL" id="MBR9972412.1"/>
    </source>
</evidence>
<dbReference type="Proteomes" id="UP000680714">
    <property type="component" value="Unassembled WGS sequence"/>
</dbReference>
<evidence type="ECO:0000256" key="1">
    <source>
        <dbReference type="SAM" id="SignalP"/>
    </source>
</evidence>
<keyword evidence="4" id="KW-1185">Reference proteome</keyword>
<reference evidence="3 4" key="1">
    <citation type="submission" date="2021-04" db="EMBL/GenBank/DDBJ databases">
        <title>Magnetospirillum sulfuroxidans sp. nov., a facultative chemolithoautotrophic sulfur-oxidizing alphaproteobacterium isolated from freshwater sediment and proposals for Paramagetospirillum gen. nov., and Magnetospirillaceae fam. nov.</title>
        <authorList>
            <person name="Koziaeva V."/>
            <person name="Geelhoed J.S."/>
            <person name="Sorokin D.Y."/>
            <person name="Grouzdev D.S."/>
        </authorList>
    </citation>
    <scope>NUCLEOTIDE SEQUENCE [LARGE SCALE GENOMIC DNA]</scope>
    <source>
        <strain evidence="3 4">J10</strain>
    </source>
</reference>
<dbReference type="EMBL" id="JAGTUF010000010">
    <property type="protein sequence ID" value="MBR9972412.1"/>
    <property type="molecule type" value="Genomic_DNA"/>
</dbReference>
<accession>A0ABS5IDA7</accession>
<evidence type="ECO:0000259" key="2">
    <source>
        <dbReference type="Pfam" id="PF09699"/>
    </source>
</evidence>
<keyword evidence="1" id="KW-0732">Signal</keyword>
<comment type="caution">
    <text evidence="3">The sequence shown here is derived from an EMBL/GenBank/DDBJ whole genome shotgun (WGS) entry which is preliminary data.</text>
</comment>